<protein>
    <submittedName>
        <fullName evidence="1">Uncharacterized protein</fullName>
    </submittedName>
</protein>
<evidence type="ECO:0000313" key="2">
    <source>
        <dbReference type="Proteomes" id="UP000077315"/>
    </source>
</evidence>
<keyword evidence="2" id="KW-1185">Reference proteome</keyword>
<proteinExistence type="predicted"/>
<dbReference type="GeneID" id="29002439"/>
<dbReference type="Proteomes" id="UP000077315">
    <property type="component" value="Unassembled WGS sequence"/>
</dbReference>
<evidence type="ECO:0000313" key="1">
    <source>
        <dbReference type="EMBL" id="OAD73188.1"/>
    </source>
</evidence>
<gene>
    <name evidence="1" type="ORF">PHYBLDRAFT_65785</name>
</gene>
<dbReference type="OrthoDB" id="79603at2759"/>
<dbReference type="AlphaFoldDB" id="A0A162NCZ5"/>
<name>A0A162NCZ5_PHYB8</name>
<accession>A0A162NCZ5</accession>
<dbReference type="STRING" id="763407.A0A162NCZ5"/>
<sequence length="852" mass="95585">MIILSEENAADHDLLTEINPNHRAKESTVIHSTHPQKPNLPLGKAMHLLLNVKPQVFQLAVQKLNKNPSETSTESPVASALLSLEDHISIGLQRFSGVAEPALSPFLKRSTITAKNESDSAMRLARFLLLESRHRLVFCSLLENELKSTDRRSQLATVLLLDSVVQTWPDIDTVSDINPGLIYSIQVVADMSSNLTRVASASGSQPTLLACTAWDLVWTCSRYVAATLTSSLDQTKSSGSTQLPKIVLIESTFMIDKKKKDTMDTLWKYNESLVSTIRMWHTTMYFTQHLAWHQVLLFLSKAHTLILREDPDSVLVQMAKTWVLMTSALNTKNILSVKPLSQKKKAAILSLKKSGVEAHIEDYAKMVSLVAVQKGLWKNKLGIQTNPVPFSDEEKEEEKQIKAMVTNVYPSKINHIPLNEPFDGLGNEIAACLFLVMPHLANHTKLTAGALRILLSLEWDLEGLINMVDYESIIHHLKCIVYQQPEEALLYLTKGIDDSQALKSRFIKSVIESVIDGATQTNISEISQPLMNTLLMFTATTHVACELLIKCMAFLYLPELIARLMKMAYTLDPRQNQVSKGLIAKALLIDKWAGESILLYVDMIRQGENTRDFKYRKSFSTIFPGSHFTWRSTPADIEPTQAHILQENSANKLEDSDTDKYVMEFISVLGLWGEKAAPWALEAGLKQMVHKTCGSPLDQTNVLVWKTLSFAILGHRSLVWVVMQECSGVMKLQRRWIDDLQNDATTDDLFEKKLYAILTPMIILQALHPTVYECVNLNRQTAEEMKTHLVRCGNNLDNFKVSDDDDSKHSQLCAELLDALSIRLKLTPGLSAIENLSKMLTTKIFGKVSSIP</sequence>
<dbReference type="EMBL" id="KV440981">
    <property type="protein sequence ID" value="OAD73188.1"/>
    <property type="molecule type" value="Genomic_DNA"/>
</dbReference>
<reference evidence="2" key="1">
    <citation type="submission" date="2015-06" db="EMBL/GenBank/DDBJ databases">
        <title>Expansion of signal transduction pathways in fungi by whole-genome duplication.</title>
        <authorList>
            <consortium name="DOE Joint Genome Institute"/>
            <person name="Corrochano L.M."/>
            <person name="Kuo A."/>
            <person name="Marcet-Houben M."/>
            <person name="Polaino S."/>
            <person name="Salamov A."/>
            <person name="Villalobos J.M."/>
            <person name="Alvarez M.I."/>
            <person name="Avalos J."/>
            <person name="Benito E.P."/>
            <person name="Benoit I."/>
            <person name="Burger G."/>
            <person name="Camino L.P."/>
            <person name="Canovas D."/>
            <person name="Cerda-Olmedo E."/>
            <person name="Cheng J.-F."/>
            <person name="Dominguez A."/>
            <person name="Elias M."/>
            <person name="Eslava A.P."/>
            <person name="Glaser F."/>
            <person name="Grimwood J."/>
            <person name="Gutierrez G."/>
            <person name="Heitman J."/>
            <person name="Henrissat B."/>
            <person name="Iturriaga E.A."/>
            <person name="Lang B.F."/>
            <person name="Lavin J.L."/>
            <person name="Lee S."/>
            <person name="Li W."/>
            <person name="Lindquist E."/>
            <person name="Lopez-Garcia S."/>
            <person name="Luque E.M."/>
            <person name="Marcos A.T."/>
            <person name="Martin J."/>
            <person name="McCluskey K."/>
            <person name="Medina H.R."/>
            <person name="Miralles-Duran A."/>
            <person name="Miyazaki A."/>
            <person name="Munoz-Torres E."/>
            <person name="Oguiza J.A."/>
            <person name="Ohm R."/>
            <person name="Olmedo M."/>
            <person name="Orejas M."/>
            <person name="Ortiz-Castellanos L."/>
            <person name="Pisabarro A.G."/>
            <person name="Rodriguez-Romero J."/>
            <person name="Ruiz-Herrera J."/>
            <person name="Ruiz-Vazquez R."/>
            <person name="Sanz C."/>
            <person name="Schackwitz W."/>
            <person name="Schmutz J."/>
            <person name="Shahriari M."/>
            <person name="Shelest E."/>
            <person name="Silva-Franco F."/>
            <person name="Soanes D."/>
            <person name="Syed K."/>
            <person name="Tagua V.G."/>
            <person name="Talbot N.J."/>
            <person name="Thon M."/>
            <person name="De vries R.P."/>
            <person name="Wiebenga A."/>
            <person name="Yadav J.S."/>
            <person name="Braun E.L."/>
            <person name="Baker S."/>
            <person name="Garre V."/>
            <person name="Horwitz B."/>
            <person name="Torres-Martinez S."/>
            <person name="Idnurm A."/>
            <person name="Herrera-Estrella A."/>
            <person name="Gabaldon T."/>
            <person name="Grigoriev I.V."/>
        </authorList>
    </citation>
    <scope>NUCLEOTIDE SEQUENCE [LARGE SCALE GENOMIC DNA]</scope>
    <source>
        <strain evidence="2">NRRL 1555(-)</strain>
    </source>
</reference>
<dbReference type="InParanoid" id="A0A162NCZ5"/>
<dbReference type="RefSeq" id="XP_018291228.1">
    <property type="nucleotide sequence ID" value="XM_018441533.1"/>
</dbReference>
<organism evidence="1 2">
    <name type="scientific">Phycomyces blakesleeanus (strain ATCC 8743b / DSM 1359 / FGSC 10004 / NBRC 33097 / NRRL 1555)</name>
    <dbReference type="NCBI Taxonomy" id="763407"/>
    <lineage>
        <taxon>Eukaryota</taxon>
        <taxon>Fungi</taxon>
        <taxon>Fungi incertae sedis</taxon>
        <taxon>Mucoromycota</taxon>
        <taxon>Mucoromycotina</taxon>
        <taxon>Mucoromycetes</taxon>
        <taxon>Mucorales</taxon>
        <taxon>Phycomycetaceae</taxon>
        <taxon>Phycomyces</taxon>
    </lineage>
</organism>
<dbReference type="VEuPathDB" id="FungiDB:PHYBLDRAFT_65785"/>